<sequence>MKTVCELNKCNGCMACVDRCPKQCISVKDDVSCFNAIIAESLCINCKLCEKTCPNVTKVEKTNPIEWKQGWAAEAIRYKASSGGAASSIIKGFIKNGGYVASCLFKDGDFVFDITKDTEVAKKFVGSKYVKSNPTGIYKKVEERLKTDKVLFIGLPCQVAALKNFIKKQNNLYTVDLICHGTPSSMILAKYLAENDNDINQLQDIKFRSSNDFGLIIDGSKVCNEGQDDYLMTFLSANNYTENCYECQFATKDRVSDITLGDSWGTEFSDEEKNGVSLLLVQSEKGKEVIEGIDFNFFDVDIDNAVEQNHQLRHPSIRTPERDKFLSLVKNGKSISYATFCIFKKRIIKRNIKKVLIKLHLMEVQH</sequence>
<dbReference type="Pfam" id="PF04432">
    <property type="entry name" value="FrhB_FdhB_C"/>
    <property type="match status" value="1"/>
</dbReference>
<dbReference type="InterPro" id="IPR007525">
    <property type="entry name" value="FrhB_FdhB_C"/>
</dbReference>
<comment type="caution">
    <text evidence="5">The sequence shown here is derived from an EMBL/GenBank/DDBJ whole genome shotgun (WGS) entry which is preliminary data.</text>
</comment>
<dbReference type="RefSeq" id="WP_117634973.1">
    <property type="nucleotide sequence ID" value="NZ_QRQF01000010.1"/>
</dbReference>
<evidence type="ECO:0000313" key="6">
    <source>
        <dbReference type="Proteomes" id="UP000261257"/>
    </source>
</evidence>
<dbReference type="AlphaFoldDB" id="A0A3E4TL36"/>
<dbReference type="PROSITE" id="PS51379">
    <property type="entry name" value="4FE4S_FER_2"/>
    <property type="match status" value="2"/>
</dbReference>
<dbReference type="GO" id="GO:0046872">
    <property type="term" value="F:metal ion binding"/>
    <property type="evidence" value="ECO:0007669"/>
    <property type="project" value="UniProtKB-KW"/>
</dbReference>
<name>A0A3E4TL36_9FIRM</name>
<organism evidence="5 6">
    <name type="scientific">Hungatella hathewayi</name>
    <dbReference type="NCBI Taxonomy" id="154046"/>
    <lineage>
        <taxon>Bacteria</taxon>
        <taxon>Bacillati</taxon>
        <taxon>Bacillota</taxon>
        <taxon>Clostridia</taxon>
        <taxon>Lachnospirales</taxon>
        <taxon>Lachnospiraceae</taxon>
        <taxon>Hungatella</taxon>
    </lineage>
</organism>
<dbReference type="GO" id="GO:0051536">
    <property type="term" value="F:iron-sulfur cluster binding"/>
    <property type="evidence" value="ECO:0007669"/>
    <property type="project" value="UniProtKB-KW"/>
</dbReference>
<dbReference type="Gene3D" id="3.30.70.20">
    <property type="match status" value="1"/>
</dbReference>
<dbReference type="InterPro" id="IPR017900">
    <property type="entry name" value="4Fe4S_Fe_S_CS"/>
</dbReference>
<evidence type="ECO:0000256" key="1">
    <source>
        <dbReference type="ARBA" id="ARBA00022723"/>
    </source>
</evidence>
<accession>A0A3E4TL36</accession>
<dbReference type="PANTHER" id="PTHR43193">
    <property type="match status" value="1"/>
</dbReference>
<keyword evidence="2" id="KW-0408">Iron</keyword>
<dbReference type="InterPro" id="IPR052977">
    <property type="entry name" value="Polyferredoxin-like_ET"/>
</dbReference>
<dbReference type="SUPFAM" id="SSF54862">
    <property type="entry name" value="4Fe-4S ferredoxins"/>
    <property type="match status" value="1"/>
</dbReference>
<protein>
    <submittedName>
        <fullName evidence="5">Coenzyme F420-reducing hydrogenase</fullName>
    </submittedName>
</protein>
<dbReference type="EMBL" id="QSSQ01000079">
    <property type="protein sequence ID" value="RGL91771.1"/>
    <property type="molecule type" value="Genomic_DNA"/>
</dbReference>
<evidence type="ECO:0000256" key="2">
    <source>
        <dbReference type="ARBA" id="ARBA00023004"/>
    </source>
</evidence>
<reference evidence="5 6" key="1">
    <citation type="submission" date="2018-08" db="EMBL/GenBank/DDBJ databases">
        <title>A genome reference for cultivated species of the human gut microbiota.</title>
        <authorList>
            <person name="Zou Y."/>
            <person name="Xue W."/>
            <person name="Luo G."/>
        </authorList>
    </citation>
    <scope>NUCLEOTIDE SEQUENCE [LARGE SCALE GENOMIC DNA]</scope>
    <source>
        <strain evidence="5 6">TF05-11AC</strain>
    </source>
</reference>
<dbReference type="Proteomes" id="UP000261257">
    <property type="component" value="Unassembled WGS sequence"/>
</dbReference>
<feature type="domain" description="4Fe-4S ferredoxin-type" evidence="4">
    <location>
        <begin position="1"/>
        <end position="30"/>
    </location>
</feature>
<keyword evidence="3" id="KW-0411">Iron-sulfur</keyword>
<evidence type="ECO:0000313" key="5">
    <source>
        <dbReference type="EMBL" id="RGL91771.1"/>
    </source>
</evidence>
<feature type="domain" description="4Fe-4S ferredoxin-type" evidence="4">
    <location>
        <begin position="34"/>
        <end position="62"/>
    </location>
</feature>
<evidence type="ECO:0000256" key="3">
    <source>
        <dbReference type="ARBA" id="ARBA00023014"/>
    </source>
</evidence>
<evidence type="ECO:0000259" key="4">
    <source>
        <dbReference type="PROSITE" id="PS51379"/>
    </source>
</evidence>
<dbReference type="PROSITE" id="PS00198">
    <property type="entry name" value="4FE4S_FER_1"/>
    <property type="match status" value="1"/>
</dbReference>
<dbReference type="InterPro" id="IPR017896">
    <property type="entry name" value="4Fe4S_Fe-S-bd"/>
</dbReference>
<keyword evidence="1" id="KW-0479">Metal-binding</keyword>
<gene>
    <name evidence="5" type="ORF">DXC39_33080</name>
</gene>
<dbReference type="PANTHER" id="PTHR43193:SF2">
    <property type="entry name" value="POLYFERREDOXIN PROTEIN FWDF"/>
    <property type="match status" value="1"/>
</dbReference>
<proteinExistence type="predicted"/>